<dbReference type="AlphaFoldDB" id="A0A812LTH1"/>
<evidence type="ECO:0000256" key="1">
    <source>
        <dbReference type="SAM" id="Phobius"/>
    </source>
</evidence>
<dbReference type="InterPro" id="IPR050818">
    <property type="entry name" value="KCNH_animal-type"/>
</dbReference>
<evidence type="ECO:0000313" key="3">
    <source>
        <dbReference type="Proteomes" id="UP000649617"/>
    </source>
</evidence>
<name>A0A812LTH1_SYMPI</name>
<keyword evidence="1" id="KW-1133">Transmembrane helix</keyword>
<keyword evidence="1" id="KW-0472">Membrane</keyword>
<feature type="transmembrane region" description="Helical" evidence="1">
    <location>
        <begin position="206"/>
        <end position="226"/>
    </location>
</feature>
<accession>A0A812LTH1</accession>
<dbReference type="GO" id="GO:0005249">
    <property type="term" value="F:voltage-gated potassium channel activity"/>
    <property type="evidence" value="ECO:0007669"/>
    <property type="project" value="TreeGrafter"/>
</dbReference>
<keyword evidence="3" id="KW-1185">Reference proteome</keyword>
<sequence length="276" mass="31031">MDDEDADGGKPSSTFWELHQRLADCYVQDMALSPLSRPTKAREPAQGGLDTLSALRRIRSGRRTSTDVITERREVSISTLLDGKNRACTETHITLAPHPCWKQKKREHSASMNRAVSVDALMASGFTPGSKIQSPAKPLTLELPEGKGGGQARSCVLHPGGMRRTLWNMAVALGVLHDLIFVPMYVFDLPNTLFFRMMEWITQIFWNFDFLVSIVTGYYDAGVLVLDLKRAALHYARTWMLFDVLLIAMDWSIVWLDSLGSEQGDLLQWSRTISML</sequence>
<comment type="caution">
    <text evidence="2">The sequence shown here is derived from an EMBL/GenBank/DDBJ whole genome shotgun (WGS) entry which is preliminary data.</text>
</comment>
<dbReference type="GO" id="GO:0042391">
    <property type="term" value="P:regulation of membrane potential"/>
    <property type="evidence" value="ECO:0007669"/>
    <property type="project" value="TreeGrafter"/>
</dbReference>
<gene>
    <name evidence="2" type="primary">CngA</name>
    <name evidence="2" type="ORF">SPIL2461_LOCUS4736</name>
</gene>
<proteinExistence type="predicted"/>
<feature type="transmembrane region" description="Helical" evidence="1">
    <location>
        <begin position="166"/>
        <end position="186"/>
    </location>
</feature>
<dbReference type="PANTHER" id="PTHR10217">
    <property type="entry name" value="VOLTAGE AND LIGAND GATED POTASSIUM CHANNEL"/>
    <property type="match status" value="1"/>
</dbReference>
<protein>
    <submittedName>
        <fullName evidence="2">CngA protein</fullName>
    </submittedName>
</protein>
<dbReference type="EMBL" id="CAJNIZ010006402">
    <property type="protein sequence ID" value="CAE7249718.1"/>
    <property type="molecule type" value="Genomic_DNA"/>
</dbReference>
<reference evidence="2" key="1">
    <citation type="submission" date="2021-02" db="EMBL/GenBank/DDBJ databases">
        <authorList>
            <person name="Dougan E. K."/>
            <person name="Rhodes N."/>
            <person name="Thang M."/>
            <person name="Chan C."/>
        </authorList>
    </citation>
    <scope>NUCLEOTIDE SEQUENCE</scope>
</reference>
<dbReference type="Proteomes" id="UP000649617">
    <property type="component" value="Unassembled WGS sequence"/>
</dbReference>
<dbReference type="OrthoDB" id="421226at2759"/>
<dbReference type="GO" id="GO:0005886">
    <property type="term" value="C:plasma membrane"/>
    <property type="evidence" value="ECO:0007669"/>
    <property type="project" value="TreeGrafter"/>
</dbReference>
<dbReference type="PANTHER" id="PTHR10217:SF435">
    <property type="entry name" value="POTASSIUM VOLTAGE-GATED CHANNEL PROTEIN EAG"/>
    <property type="match status" value="1"/>
</dbReference>
<keyword evidence="1" id="KW-0812">Transmembrane</keyword>
<organism evidence="2 3">
    <name type="scientific">Symbiodinium pilosum</name>
    <name type="common">Dinoflagellate</name>
    <dbReference type="NCBI Taxonomy" id="2952"/>
    <lineage>
        <taxon>Eukaryota</taxon>
        <taxon>Sar</taxon>
        <taxon>Alveolata</taxon>
        <taxon>Dinophyceae</taxon>
        <taxon>Suessiales</taxon>
        <taxon>Symbiodiniaceae</taxon>
        <taxon>Symbiodinium</taxon>
    </lineage>
</organism>
<evidence type="ECO:0000313" key="2">
    <source>
        <dbReference type="EMBL" id="CAE7249718.1"/>
    </source>
</evidence>
<feature type="transmembrane region" description="Helical" evidence="1">
    <location>
        <begin position="238"/>
        <end position="256"/>
    </location>
</feature>